<dbReference type="Proteomes" id="UP001200557">
    <property type="component" value="Unassembled WGS sequence"/>
</dbReference>
<dbReference type="EMBL" id="JAKGAQ010000005">
    <property type="protein sequence ID" value="MCF2872744.1"/>
    <property type="molecule type" value="Genomic_DNA"/>
</dbReference>
<dbReference type="Gene3D" id="3.40.50.150">
    <property type="entry name" value="Vaccinia Virus protein VP39"/>
    <property type="match status" value="1"/>
</dbReference>
<keyword evidence="2" id="KW-1185">Reference proteome</keyword>
<protein>
    <recommendedName>
        <fullName evidence="3">Methyltransferase domain-containing protein</fullName>
    </recommendedName>
</protein>
<evidence type="ECO:0008006" key="3">
    <source>
        <dbReference type="Google" id="ProtNLM"/>
    </source>
</evidence>
<dbReference type="InterPro" id="IPR029063">
    <property type="entry name" value="SAM-dependent_MTases_sf"/>
</dbReference>
<proteinExistence type="predicted"/>
<reference evidence="1 2" key="1">
    <citation type="submission" date="2022-01" db="EMBL/GenBank/DDBJ databases">
        <title>Octadecabacter sp. nov., isolated from a marine alga.</title>
        <authorList>
            <person name="Jin M.S."/>
            <person name="Kim H.M."/>
            <person name="Han D.M."/>
            <person name="Jung J.J."/>
            <person name="Jeon C.O."/>
        </authorList>
    </citation>
    <scope>NUCLEOTIDE SEQUENCE [LARGE SCALE GENOMIC DNA]</scope>
    <source>
        <strain evidence="1 2">G9-8</strain>
    </source>
</reference>
<organism evidence="1 2">
    <name type="scientific">Octadecabacter dasysiphoniae</name>
    <dbReference type="NCBI Taxonomy" id="2909341"/>
    <lineage>
        <taxon>Bacteria</taxon>
        <taxon>Pseudomonadati</taxon>
        <taxon>Pseudomonadota</taxon>
        <taxon>Alphaproteobacteria</taxon>
        <taxon>Rhodobacterales</taxon>
        <taxon>Roseobacteraceae</taxon>
        <taxon>Octadecabacter</taxon>
    </lineage>
</organism>
<sequence>MVDLFAQTLPHARAIHADMRTLDLGERFDAILAWNSFFHLGQDDQRAMFPIFAAHAAPKAALMFTSGTSDGEAWGHAVSEQVYHASLDPEEYRALLIANGFKVLSFRPDDPDCQGHSIWLARFIA</sequence>
<evidence type="ECO:0000313" key="1">
    <source>
        <dbReference type="EMBL" id="MCF2872744.1"/>
    </source>
</evidence>
<evidence type="ECO:0000313" key="2">
    <source>
        <dbReference type="Proteomes" id="UP001200557"/>
    </source>
</evidence>
<dbReference type="SUPFAM" id="SSF53335">
    <property type="entry name" value="S-adenosyl-L-methionine-dependent methyltransferases"/>
    <property type="match status" value="1"/>
</dbReference>
<name>A0ABS9D296_9RHOB</name>
<gene>
    <name evidence="1" type="ORF">L0664_16880</name>
</gene>
<comment type="caution">
    <text evidence="1">The sequence shown here is derived from an EMBL/GenBank/DDBJ whole genome shotgun (WGS) entry which is preliminary data.</text>
</comment>
<accession>A0ABS9D296</accession>